<proteinExistence type="inferred from homology"/>
<gene>
    <name evidence="7" type="ORF">CHGG_05260</name>
</gene>
<dbReference type="InterPro" id="IPR051055">
    <property type="entry name" value="PIF1_helicase"/>
</dbReference>
<name>Q2GYY6_CHAGB</name>
<reference evidence="8" key="1">
    <citation type="journal article" date="2015" name="Genome Announc.">
        <title>Draft genome sequence of the cellulolytic fungus Chaetomium globosum.</title>
        <authorList>
            <person name="Cuomo C.A."/>
            <person name="Untereiner W.A."/>
            <person name="Ma L.-J."/>
            <person name="Grabherr M."/>
            <person name="Birren B.W."/>
        </authorList>
    </citation>
    <scope>NUCLEOTIDE SEQUENCE [LARGE SCALE GENOMIC DNA]</scope>
    <source>
        <strain evidence="8">ATCC 6205 / CBS 148.51 / DSM 1962 / NBRC 6347 / NRRL 1970</strain>
    </source>
</reference>
<dbReference type="CDD" id="cd18809">
    <property type="entry name" value="SF1_C_RecD"/>
    <property type="match status" value="1"/>
</dbReference>
<feature type="domain" description="DNA helicase Pif1-like DEAD-box helicase" evidence="3">
    <location>
        <begin position="1345"/>
        <end position="1513"/>
    </location>
</feature>
<evidence type="ECO:0000259" key="6">
    <source>
        <dbReference type="Pfam" id="PF21530"/>
    </source>
</evidence>
<dbReference type="Pfam" id="PF05970">
    <property type="entry name" value="PIF1"/>
    <property type="match status" value="1"/>
</dbReference>
<feature type="compositionally biased region" description="Low complexity" evidence="2">
    <location>
        <begin position="763"/>
        <end position="789"/>
    </location>
</feature>
<feature type="region of interest" description="Disordered" evidence="2">
    <location>
        <begin position="230"/>
        <end position="252"/>
    </location>
</feature>
<feature type="domain" description="PD-(D/E)XK nuclease-like" evidence="5">
    <location>
        <begin position="980"/>
        <end position="1204"/>
    </location>
</feature>
<comment type="similarity">
    <text evidence="1">Belongs to the helicase family.</text>
</comment>
<dbReference type="Pfam" id="PF21530">
    <property type="entry name" value="Pif1_2B_dom"/>
    <property type="match status" value="1"/>
</dbReference>
<feature type="compositionally biased region" description="Polar residues" evidence="2">
    <location>
        <begin position="107"/>
        <end position="121"/>
    </location>
</feature>
<accession>Q2GYY6</accession>
<dbReference type="GeneID" id="4392105"/>
<dbReference type="GO" id="GO:0000723">
    <property type="term" value="P:telomere maintenance"/>
    <property type="evidence" value="ECO:0007669"/>
    <property type="project" value="InterPro"/>
</dbReference>
<keyword evidence="1" id="KW-0067">ATP-binding</keyword>
<dbReference type="GO" id="GO:0005524">
    <property type="term" value="F:ATP binding"/>
    <property type="evidence" value="ECO:0007669"/>
    <property type="project" value="UniProtKB-KW"/>
</dbReference>
<feature type="domain" description="DNA helicase Pif1-like 2B" evidence="6">
    <location>
        <begin position="1641"/>
        <end position="1673"/>
    </location>
</feature>
<keyword evidence="1" id="KW-0234">DNA repair</keyword>
<feature type="domain" description="MULE transposase" evidence="4">
    <location>
        <begin position="359"/>
        <end position="456"/>
    </location>
</feature>
<dbReference type="InterPro" id="IPR027417">
    <property type="entry name" value="P-loop_NTPase"/>
</dbReference>
<feature type="compositionally biased region" description="Polar residues" evidence="2">
    <location>
        <begin position="875"/>
        <end position="898"/>
    </location>
</feature>
<keyword evidence="1" id="KW-0347">Helicase</keyword>
<keyword evidence="1" id="KW-0547">Nucleotide-binding</keyword>
<dbReference type="VEuPathDB" id="FungiDB:CHGG_05260"/>
<dbReference type="SUPFAM" id="SSF52540">
    <property type="entry name" value="P-loop containing nucleoside triphosphate hydrolases"/>
    <property type="match status" value="2"/>
</dbReference>
<dbReference type="PANTHER" id="PTHR47642">
    <property type="entry name" value="ATP-DEPENDENT DNA HELICASE"/>
    <property type="match status" value="1"/>
</dbReference>
<evidence type="ECO:0000313" key="8">
    <source>
        <dbReference type="Proteomes" id="UP000001056"/>
    </source>
</evidence>
<dbReference type="Pfam" id="PF20516">
    <property type="entry name" value="PDDEXK_12"/>
    <property type="match status" value="1"/>
</dbReference>
<keyword evidence="1" id="KW-0233">DNA recombination</keyword>
<dbReference type="GO" id="GO:0043139">
    <property type="term" value="F:5'-3' DNA helicase activity"/>
    <property type="evidence" value="ECO:0007669"/>
    <property type="project" value="UniProtKB-EC"/>
</dbReference>
<evidence type="ECO:0000259" key="3">
    <source>
        <dbReference type="Pfam" id="PF05970"/>
    </source>
</evidence>
<dbReference type="Gene3D" id="3.40.50.300">
    <property type="entry name" value="P-loop containing nucleotide triphosphate hydrolases"/>
    <property type="match status" value="2"/>
</dbReference>
<dbReference type="EC" id="5.6.2.3" evidence="1"/>
<dbReference type="GO" id="GO:0006310">
    <property type="term" value="P:DNA recombination"/>
    <property type="evidence" value="ECO:0007669"/>
    <property type="project" value="UniProtKB-KW"/>
</dbReference>
<dbReference type="EMBL" id="CH408032">
    <property type="protein sequence ID" value="EAQ88641.1"/>
    <property type="molecule type" value="Genomic_DNA"/>
</dbReference>
<dbReference type="InterPro" id="IPR046797">
    <property type="entry name" value="PDDEXK_12"/>
</dbReference>
<dbReference type="GO" id="GO:0016887">
    <property type="term" value="F:ATP hydrolysis activity"/>
    <property type="evidence" value="ECO:0007669"/>
    <property type="project" value="RHEA"/>
</dbReference>
<evidence type="ECO:0000256" key="1">
    <source>
        <dbReference type="RuleBase" id="RU363044"/>
    </source>
</evidence>
<feature type="region of interest" description="Disordered" evidence="2">
    <location>
        <begin position="57"/>
        <end position="87"/>
    </location>
</feature>
<dbReference type="OrthoDB" id="432234at2759"/>
<dbReference type="RefSeq" id="XP_001224474.1">
    <property type="nucleotide sequence ID" value="XM_001224473.1"/>
</dbReference>
<dbReference type="Pfam" id="PF10551">
    <property type="entry name" value="MULE"/>
    <property type="match status" value="1"/>
</dbReference>
<dbReference type="InterPro" id="IPR010285">
    <property type="entry name" value="DNA_helicase_pif1-like_DEAD"/>
</dbReference>
<comment type="catalytic activity">
    <reaction evidence="1">
        <text>ATP + H2O = ADP + phosphate + H(+)</text>
        <dbReference type="Rhea" id="RHEA:13065"/>
        <dbReference type="ChEBI" id="CHEBI:15377"/>
        <dbReference type="ChEBI" id="CHEBI:15378"/>
        <dbReference type="ChEBI" id="CHEBI:30616"/>
        <dbReference type="ChEBI" id="CHEBI:43474"/>
        <dbReference type="ChEBI" id="CHEBI:456216"/>
        <dbReference type="EC" id="5.6.2.3"/>
    </reaction>
</comment>
<protein>
    <recommendedName>
        <fullName evidence="1">ATP-dependent DNA helicase</fullName>
        <ecNumber evidence="1">5.6.2.3</ecNumber>
    </recommendedName>
</protein>
<dbReference type="GO" id="GO:0006281">
    <property type="term" value="P:DNA repair"/>
    <property type="evidence" value="ECO:0007669"/>
    <property type="project" value="UniProtKB-KW"/>
</dbReference>
<evidence type="ECO:0000259" key="4">
    <source>
        <dbReference type="Pfam" id="PF10551"/>
    </source>
</evidence>
<keyword evidence="8" id="KW-1185">Reference proteome</keyword>
<organism evidence="7 8">
    <name type="scientific">Chaetomium globosum (strain ATCC 6205 / CBS 148.51 / DSM 1962 / NBRC 6347 / NRRL 1970)</name>
    <name type="common">Soil fungus</name>
    <dbReference type="NCBI Taxonomy" id="306901"/>
    <lineage>
        <taxon>Eukaryota</taxon>
        <taxon>Fungi</taxon>
        <taxon>Dikarya</taxon>
        <taxon>Ascomycota</taxon>
        <taxon>Pezizomycotina</taxon>
        <taxon>Sordariomycetes</taxon>
        <taxon>Sordariomycetidae</taxon>
        <taxon>Sordariales</taxon>
        <taxon>Chaetomiaceae</taxon>
        <taxon>Chaetomium</taxon>
    </lineage>
</organism>
<dbReference type="InterPro" id="IPR018289">
    <property type="entry name" value="MULE_transposase_dom"/>
</dbReference>
<evidence type="ECO:0000313" key="7">
    <source>
        <dbReference type="EMBL" id="EAQ88641.1"/>
    </source>
</evidence>
<keyword evidence="1" id="KW-0378">Hydrolase</keyword>
<dbReference type="Proteomes" id="UP000001056">
    <property type="component" value="Unassembled WGS sequence"/>
</dbReference>
<feature type="compositionally biased region" description="Polar residues" evidence="2">
    <location>
        <begin position="61"/>
        <end position="73"/>
    </location>
</feature>
<feature type="region of interest" description="Disordered" evidence="2">
    <location>
        <begin position="106"/>
        <end position="150"/>
    </location>
</feature>
<comment type="cofactor">
    <cofactor evidence="1">
        <name>Mg(2+)</name>
        <dbReference type="ChEBI" id="CHEBI:18420"/>
    </cofactor>
</comment>
<feature type="region of interest" description="Disordered" evidence="2">
    <location>
        <begin position="844"/>
        <end position="920"/>
    </location>
</feature>
<dbReference type="HOGENOM" id="CLU_238449_0_0_1"/>
<dbReference type="InParanoid" id="Q2GYY6"/>
<dbReference type="eggNOG" id="KOG0987">
    <property type="taxonomic scope" value="Eukaryota"/>
</dbReference>
<dbReference type="InterPro" id="IPR049163">
    <property type="entry name" value="Pif1-like_2B_dom"/>
</dbReference>
<feature type="region of interest" description="Disordered" evidence="2">
    <location>
        <begin position="755"/>
        <end position="819"/>
    </location>
</feature>
<sequence>MSQNPRAVEPQVLEQPAPALPLATEFSAAGEDSDEYDDIDLLILQPIDLTESETLPHHLAQRNTTPISINSSDSSDRGGYSEPSSPIASAINRAGFVERPRLEPGAISSQSEWDGCSQGSASEWGGFTDHDGDTSDDEDIPNPPNGISAPTIEGLQNAVNAWAKTRGFAVTRQHGKKNKRGEYARYYLVCDRFGQPRFGESAGLRETGTRKCGCTWKSVAKLTQDGWVFRNSDEPQHHNHGPSSHASAHPQHRKIAAEVLDTIVNASKHHGIRSREIGALIRDGFPDSSYIRKDIYNARAKIRKEKLGGYTPAGALIKSFDENGIKYRVKWADEDETELLALVFTFNGLMDITKQYSDVMQIDLTYNTNCFGYPLYQVAGLTGANTIYNSIFGFIDNERKESFDWLCRGTHELRAEFSVEPPIVILTDHCKELKAALLEVFPDSQQQICIYHVIKNVLLNAKKKFKRVESPDFLDEEAFEGDEDVGDDGGSAEVAARLNAEEATALARIRSLDDPGVTTESRGPFPHDHNGVEALFKVMKQWMPLRHQWAQCYTRTYRNYGARVTSPTESSNLNIKSYLLDGRSDCVRLVEGIKEMADEQLEHLQQVLGQQGMSVRKNWLSRRYLGSLPNKVTYKALELINREYRFARAAFPGKKQKARPLPACNENNCTATQQYGIPCRHSIYNILAQSLVKPDAKIRLWDVHHHWHLKNRLGDPYLRIRDPRVATKRKGRPRNEPAAVPLDMAIMFVRGGVASTPAAPTNSSTPATPRRLPPTARASNPLSQAQPTTQRRKRTQPRPPKGTAPHLKPSIRRRLSQVELVKSPEVDRGFERFKIKAAKRPSLLTAPKATKRGRVSEVAPEAAPPRKQASKRNAVLSTTSQSSEQVQAGSAAQTQAVQDPSPPMTRTRSGRAVKPSAKLRGAAQERFWATPLPAQLPNRIRTYGPSAGPTAATQISLAFNGGAALLSSRTRQGATSQARIAHAEFYKVRAIKDRARECLALRRAEAAWNTKVHEPLLELALSRRHTSVICENATSARILPCFLPCLITGEVAEGKMVDFVLAPNLGSESELDIAIQNKLVELAKQMRSSGLISARLCVNQTDYPPLMRSPAAVTMETKVAGASLEEGRLQLGVWIAAWHRRMEMLGVGGGKSGPQLPTLPLILTHDHEWSLYFAVDRLDKIEIFGPMQIGMTDNLPNIYQLLTLPQEPTTQLARTSTTEQWLNIEEDGTGGKRLTARLLYYYPRYKPVRSHQQYSDFCRVKLLLNHPHRQSEQLLEVDLGLDNKGLGLPLPEEDEFERGEDAGDITLEDWQEVARLVPDLQLPHNLPEERVPRVKVPGRDMETLQQRQVYDTVMRHYRAKNENRQPPPLRLQIDGGGGTGKSYMVKVISSHLQAEAASYGRVSPIVRAAPTGVASNQIGGQTLHSMLRLPVDGNYRSLSKTPTTLNALQRRFRGIHYLVIDEKSMLGLKTLAWIDQRLREVFPENRDEFFGGLSVILIGDFFQLPRVLNKPLYSTRDDLKGIEIVGRNAYLSFDKSVFLTTIQRQQGEDQAPFRRALEELRKADVSVPSWELLASRCSVKLSPEEVDSFADALRIYPTKAQVVEYNHQHMLGLDSPAIQVEAKHEGVGAEKVESSNAGNLAKRLPLCVGCRVMLTRNLWADVGLVNGAQGTVYDISWKEGTDDFMVGANSCSREQFPLWVSYAITVHKSQGITLDKVVCDISAPEFASGLSYVAVSRVKTLGGLMFERPFDRGRVYRETPSRAMGLKLSDHATRQLQALDAVAVGL</sequence>
<keyword evidence="1" id="KW-0227">DNA damage</keyword>
<evidence type="ECO:0000259" key="5">
    <source>
        <dbReference type="Pfam" id="PF20516"/>
    </source>
</evidence>
<dbReference type="PANTHER" id="PTHR47642:SF3">
    <property type="entry name" value="ATP-DEPENDENT DNA HELICASE"/>
    <property type="match status" value="1"/>
</dbReference>
<evidence type="ECO:0000256" key="2">
    <source>
        <dbReference type="SAM" id="MobiDB-lite"/>
    </source>
</evidence>